<accession>A0A2U8FM26</accession>
<organism evidence="3 4">
    <name type="scientific">Aquabacterium olei</name>
    <dbReference type="NCBI Taxonomy" id="1296669"/>
    <lineage>
        <taxon>Bacteria</taxon>
        <taxon>Pseudomonadati</taxon>
        <taxon>Pseudomonadota</taxon>
        <taxon>Betaproteobacteria</taxon>
        <taxon>Burkholderiales</taxon>
        <taxon>Aquabacterium</taxon>
    </lineage>
</organism>
<reference evidence="3 4" key="1">
    <citation type="submission" date="2018-05" db="EMBL/GenBank/DDBJ databases">
        <title>complete genome sequence of Aquabacterium olei NBRC 110486.</title>
        <authorList>
            <person name="Tang B."/>
            <person name="Chang J."/>
            <person name="Zhang L."/>
            <person name="Yang H."/>
        </authorList>
    </citation>
    <scope>NUCLEOTIDE SEQUENCE [LARGE SCALE GENOMIC DNA]</scope>
    <source>
        <strain evidence="3 4">NBRC 110486</strain>
    </source>
</reference>
<protein>
    <submittedName>
        <fullName evidence="3">Uncharacterized protein</fullName>
    </submittedName>
</protein>
<evidence type="ECO:0000256" key="2">
    <source>
        <dbReference type="SAM" id="Phobius"/>
    </source>
</evidence>
<keyword evidence="2" id="KW-0812">Transmembrane</keyword>
<dbReference type="OrthoDB" id="8537001at2"/>
<keyword evidence="4" id="KW-1185">Reference proteome</keyword>
<feature type="transmembrane region" description="Helical" evidence="2">
    <location>
        <begin position="64"/>
        <end position="89"/>
    </location>
</feature>
<gene>
    <name evidence="3" type="ORF">DEH84_00235</name>
</gene>
<dbReference type="EMBL" id="CP029210">
    <property type="protein sequence ID" value="AWI52049.1"/>
    <property type="molecule type" value="Genomic_DNA"/>
</dbReference>
<dbReference type="RefSeq" id="WP_109033767.1">
    <property type="nucleotide sequence ID" value="NZ_CP029210.1"/>
</dbReference>
<evidence type="ECO:0000256" key="1">
    <source>
        <dbReference type="SAM" id="MobiDB-lite"/>
    </source>
</evidence>
<dbReference type="KEGG" id="aon:DEH84_00235"/>
<dbReference type="Proteomes" id="UP000244892">
    <property type="component" value="Chromosome"/>
</dbReference>
<feature type="region of interest" description="Disordered" evidence="1">
    <location>
        <begin position="95"/>
        <end position="116"/>
    </location>
</feature>
<name>A0A2U8FM26_9BURK</name>
<dbReference type="AlphaFoldDB" id="A0A2U8FM26"/>
<proteinExistence type="predicted"/>
<sequence length="116" mass="12677">MPWLVKHPQSVRSPSGLEWRVWKRLPMVLLVGTVLPLLIAGALWLTAPGTDAASHDPEALRHVFVLIGVVLLHWTLVLTVAIGCGIVMLMKGPTYVADPYPLPDSDTPVTGPRRND</sequence>
<feature type="transmembrane region" description="Helical" evidence="2">
    <location>
        <begin position="21"/>
        <end position="44"/>
    </location>
</feature>
<evidence type="ECO:0000313" key="3">
    <source>
        <dbReference type="EMBL" id="AWI52049.1"/>
    </source>
</evidence>
<keyword evidence="2" id="KW-1133">Transmembrane helix</keyword>
<evidence type="ECO:0000313" key="4">
    <source>
        <dbReference type="Proteomes" id="UP000244892"/>
    </source>
</evidence>
<keyword evidence="2" id="KW-0472">Membrane</keyword>